<feature type="repeat" description="Solcar" evidence="10">
    <location>
        <begin position="5"/>
        <end position="93"/>
    </location>
</feature>
<dbReference type="GeneID" id="28740363"/>
<comment type="subcellular location">
    <subcellularLocation>
        <location evidence="1">Mitochondrion membrane</location>
        <topology evidence="1">Multi-pass membrane protein</topology>
    </subcellularLocation>
</comment>
<evidence type="ECO:0000313" key="13">
    <source>
        <dbReference type="Proteomes" id="UP000038010"/>
    </source>
</evidence>
<evidence type="ECO:0000256" key="8">
    <source>
        <dbReference type="ARBA" id="ARBA00023128"/>
    </source>
</evidence>
<keyword evidence="9 10" id="KW-0472">Membrane</keyword>
<keyword evidence="7" id="KW-1133">Transmembrane helix</keyword>
<dbReference type="PROSITE" id="PS50920">
    <property type="entry name" value="SOLCAR"/>
    <property type="match status" value="3"/>
</dbReference>
<dbReference type="PANTHER" id="PTHR45788:SF4">
    <property type="entry name" value="TRICARBOXYLATE TRANSPORT PROTEIN, MITOCHONDRIAL"/>
    <property type="match status" value="1"/>
</dbReference>
<dbReference type="OrthoDB" id="44467at2759"/>
<dbReference type="STRING" id="1664694.A0A0N1H5L3"/>
<dbReference type="RefSeq" id="XP_018001005.1">
    <property type="nucleotide sequence ID" value="XM_018148483.1"/>
</dbReference>
<evidence type="ECO:0000256" key="2">
    <source>
        <dbReference type="ARBA" id="ARBA00006375"/>
    </source>
</evidence>
<evidence type="ECO:0000256" key="1">
    <source>
        <dbReference type="ARBA" id="ARBA00004225"/>
    </source>
</evidence>
<dbReference type="VEuPathDB" id="FungiDB:AB675_8065"/>
<dbReference type="PANTHER" id="PTHR45788">
    <property type="entry name" value="SUCCINATE/FUMARATE MITOCHONDRIAL TRANSPORTER-RELATED"/>
    <property type="match status" value="1"/>
</dbReference>
<gene>
    <name evidence="12" type="ORF">AB675_8065</name>
</gene>
<keyword evidence="3 11" id="KW-0813">Transport</keyword>
<feature type="repeat" description="Solcar" evidence="10">
    <location>
        <begin position="103"/>
        <end position="199"/>
    </location>
</feature>
<evidence type="ECO:0000256" key="7">
    <source>
        <dbReference type="ARBA" id="ARBA00022989"/>
    </source>
</evidence>
<dbReference type="InterPro" id="IPR023395">
    <property type="entry name" value="MCP_dom_sf"/>
</dbReference>
<evidence type="ECO:0000313" key="12">
    <source>
        <dbReference type="EMBL" id="KPI41042.1"/>
    </source>
</evidence>
<keyword evidence="8" id="KW-0496">Mitochondrion</keyword>
<evidence type="ECO:0000256" key="10">
    <source>
        <dbReference type="PROSITE-ProRule" id="PRU00282"/>
    </source>
</evidence>
<evidence type="ECO:0000256" key="6">
    <source>
        <dbReference type="ARBA" id="ARBA00022792"/>
    </source>
</evidence>
<keyword evidence="5" id="KW-0677">Repeat</keyword>
<protein>
    <submittedName>
        <fullName evidence="12">Tricarboxylate transport protein</fullName>
    </submittedName>
</protein>
<sequence>MDRTPSVPVSMLAGAAAGASETLITYPLEYLKTRRQLPTAANSLQSPSSLRLLRETISSSGVRGLYSGCSALVLSNAAKGGIRFLSFTKAQAFLRTTRFGSSNPSLTNVLAGLIAGGTESLLVVTPGEALKTKIIQARSSLATSGIRTASNQQGLAQVAVSVVRVEGFQALWSGLVPILCKQGTNSAVRFATFGWLKDTCNTLWPHAGVGGTLTAGAASGVVTTYASMPFDNIKTRVQASSRTASGGMIGMARQMLRTEGPLVFWRATTPRLARLTISSAVTFTVFNEAVALMVRMEQSVRRPAAHIG</sequence>
<dbReference type="GO" id="GO:0071913">
    <property type="term" value="F:citrate secondary active transmembrane transporter activity"/>
    <property type="evidence" value="ECO:0007669"/>
    <property type="project" value="TreeGrafter"/>
</dbReference>
<dbReference type="EMBL" id="LFJN01000010">
    <property type="protein sequence ID" value="KPI41042.1"/>
    <property type="molecule type" value="Genomic_DNA"/>
</dbReference>
<organism evidence="12 13">
    <name type="scientific">Cyphellophora attinorum</name>
    <dbReference type="NCBI Taxonomy" id="1664694"/>
    <lineage>
        <taxon>Eukaryota</taxon>
        <taxon>Fungi</taxon>
        <taxon>Dikarya</taxon>
        <taxon>Ascomycota</taxon>
        <taxon>Pezizomycotina</taxon>
        <taxon>Eurotiomycetes</taxon>
        <taxon>Chaetothyriomycetidae</taxon>
        <taxon>Chaetothyriales</taxon>
        <taxon>Cyphellophoraceae</taxon>
        <taxon>Cyphellophora</taxon>
    </lineage>
</organism>
<feature type="repeat" description="Solcar" evidence="10">
    <location>
        <begin position="207"/>
        <end position="292"/>
    </location>
</feature>
<reference evidence="12 13" key="1">
    <citation type="submission" date="2015-06" db="EMBL/GenBank/DDBJ databases">
        <title>Draft genome of the ant-associated black yeast Phialophora attae CBS 131958.</title>
        <authorList>
            <person name="Moreno L.F."/>
            <person name="Stielow B.J."/>
            <person name="de Hoog S."/>
            <person name="Vicente V.A."/>
            <person name="Weiss V.A."/>
            <person name="de Vries M."/>
            <person name="Cruz L.M."/>
            <person name="Souza E.M."/>
        </authorList>
    </citation>
    <scope>NUCLEOTIDE SEQUENCE [LARGE SCALE GENOMIC DNA]</scope>
    <source>
        <strain evidence="12 13">CBS 131958</strain>
    </source>
</reference>
<evidence type="ECO:0000256" key="11">
    <source>
        <dbReference type="RuleBase" id="RU000488"/>
    </source>
</evidence>
<comment type="similarity">
    <text evidence="2 11">Belongs to the mitochondrial carrier (TC 2.A.29) family.</text>
</comment>
<accession>A0A0N1H5L3</accession>
<dbReference type="Proteomes" id="UP000038010">
    <property type="component" value="Unassembled WGS sequence"/>
</dbReference>
<evidence type="ECO:0000256" key="3">
    <source>
        <dbReference type="ARBA" id="ARBA00022448"/>
    </source>
</evidence>
<name>A0A0N1H5L3_9EURO</name>
<proteinExistence type="inferred from homology"/>
<dbReference type="AlphaFoldDB" id="A0A0N1H5L3"/>
<dbReference type="GO" id="GO:0031966">
    <property type="term" value="C:mitochondrial membrane"/>
    <property type="evidence" value="ECO:0007669"/>
    <property type="project" value="UniProtKB-SubCell"/>
</dbReference>
<dbReference type="SUPFAM" id="SSF103506">
    <property type="entry name" value="Mitochondrial carrier"/>
    <property type="match status" value="1"/>
</dbReference>
<evidence type="ECO:0000256" key="9">
    <source>
        <dbReference type="ARBA" id="ARBA00023136"/>
    </source>
</evidence>
<keyword evidence="4 10" id="KW-0812">Transmembrane</keyword>
<dbReference type="InterPro" id="IPR018108">
    <property type="entry name" value="MCP_transmembrane"/>
</dbReference>
<dbReference type="InterPro" id="IPR049563">
    <property type="entry name" value="TXTP-like"/>
</dbReference>
<evidence type="ECO:0000256" key="4">
    <source>
        <dbReference type="ARBA" id="ARBA00022692"/>
    </source>
</evidence>
<keyword evidence="6" id="KW-0999">Mitochondrion inner membrane</keyword>
<evidence type="ECO:0000256" key="5">
    <source>
        <dbReference type="ARBA" id="ARBA00022737"/>
    </source>
</evidence>
<comment type="caution">
    <text evidence="12">The sequence shown here is derived from an EMBL/GenBank/DDBJ whole genome shotgun (WGS) entry which is preliminary data.</text>
</comment>
<dbReference type="Gene3D" id="1.50.40.10">
    <property type="entry name" value="Mitochondrial carrier domain"/>
    <property type="match status" value="1"/>
</dbReference>
<dbReference type="GO" id="GO:0006843">
    <property type="term" value="P:mitochondrial citrate transmembrane transport"/>
    <property type="evidence" value="ECO:0007669"/>
    <property type="project" value="TreeGrafter"/>
</dbReference>
<dbReference type="Pfam" id="PF00153">
    <property type="entry name" value="Mito_carr"/>
    <property type="match status" value="3"/>
</dbReference>
<keyword evidence="13" id="KW-1185">Reference proteome</keyword>